<name>A0A381KPE9_9ENTR</name>
<evidence type="ECO:0000313" key="1">
    <source>
        <dbReference type="EMBL" id="SUY92882.1"/>
    </source>
</evidence>
<dbReference type="Proteomes" id="UP000255528">
    <property type="component" value="Unassembled WGS sequence"/>
</dbReference>
<dbReference type="AlphaFoldDB" id="A0A381KPE9"/>
<protein>
    <submittedName>
        <fullName evidence="1">Uncharacterized protein</fullName>
    </submittedName>
</protein>
<reference evidence="1 2" key="1">
    <citation type="submission" date="2018-06" db="EMBL/GenBank/DDBJ databases">
        <authorList>
            <consortium name="Pathogen Informatics"/>
            <person name="Doyle S."/>
        </authorList>
    </citation>
    <scope>NUCLEOTIDE SEQUENCE [LARGE SCALE GENOMIC DNA]</scope>
    <source>
        <strain evidence="1 2">NCTC12119</strain>
    </source>
</reference>
<accession>A0A381KPE9</accession>
<sequence>MCATKNISRQNGDSLFDAIFSDLTSFREIEYRRMVQKENVTMPGCGRTITEEKVTFDKAGQLNAA</sequence>
<dbReference type="RefSeq" id="WP_115632112.1">
    <property type="nucleotide sequence ID" value="NZ_UIGI01000002.1"/>
</dbReference>
<proteinExistence type="predicted"/>
<organism evidence="1 2">
    <name type="scientific">Buttiauxella agrestis</name>
    <dbReference type="NCBI Taxonomy" id="82977"/>
    <lineage>
        <taxon>Bacteria</taxon>
        <taxon>Pseudomonadati</taxon>
        <taxon>Pseudomonadota</taxon>
        <taxon>Gammaproteobacteria</taxon>
        <taxon>Enterobacterales</taxon>
        <taxon>Enterobacteriaceae</taxon>
        <taxon>Buttiauxella</taxon>
    </lineage>
</organism>
<gene>
    <name evidence="1" type="ORF">NCTC12119_04912</name>
</gene>
<evidence type="ECO:0000313" key="2">
    <source>
        <dbReference type="Proteomes" id="UP000255528"/>
    </source>
</evidence>
<dbReference type="EMBL" id="UIGI01000002">
    <property type="protein sequence ID" value="SUY92882.1"/>
    <property type="molecule type" value="Genomic_DNA"/>
</dbReference>